<dbReference type="Pfam" id="PF13193">
    <property type="entry name" value="AMP-binding_C"/>
    <property type="match status" value="1"/>
</dbReference>
<accession>A0A9X0AS10</accession>
<evidence type="ECO:0000313" key="7">
    <source>
        <dbReference type="Proteomes" id="UP001152300"/>
    </source>
</evidence>
<evidence type="ECO:0000259" key="4">
    <source>
        <dbReference type="Pfam" id="PF00501"/>
    </source>
</evidence>
<comment type="pathway">
    <text evidence="1">Siderophore biosynthesis.</text>
</comment>
<dbReference type="AlphaFoldDB" id="A0A9X0AS10"/>
<dbReference type="InterPro" id="IPR020845">
    <property type="entry name" value="AMP-binding_CS"/>
</dbReference>
<gene>
    <name evidence="6" type="ORF">OCU04_003438</name>
</gene>
<reference evidence="6" key="1">
    <citation type="submission" date="2022-11" db="EMBL/GenBank/DDBJ databases">
        <title>Genome Resource of Sclerotinia nivalis Strain SnTB1, a Plant Pathogen Isolated from American Ginseng.</title>
        <authorList>
            <person name="Fan S."/>
        </authorList>
    </citation>
    <scope>NUCLEOTIDE SEQUENCE</scope>
    <source>
        <strain evidence="6">SnTB1</strain>
    </source>
</reference>
<dbReference type="OrthoDB" id="6509636at2759"/>
<dbReference type="InterPro" id="IPR045851">
    <property type="entry name" value="AMP-bd_C_sf"/>
</dbReference>
<dbReference type="InterPro" id="IPR000873">
    <property type="entry name" value="AMP-dep_synth/lig_dom"/>
</dbReference>
<keyword evidence="7" id="KW-1185">Reference proteome</keyword>
<comment type="caution">
    <text evidence="6">The sequence shown here is derived from an EMBL/GenBank/DDBJ whole genome shotgun (WGS) entry which is preliminary data.</text>
</comment>
<protein>
    <recommendedName>
        <fullName evidence="8">4-coumarate-CoA ligase</fullName>
    </recommendedName>
</protein>
<dbReference type="FunFam" id="3.40.50.12780:FF:000003">
    <property type="entry name" value="Long-chain-fatty-acid--CoA ligase FadD"/>
    <property type="match status" value="1"/>
</dbReference>
<evidence type="ECO:0000256" key="2">
    <source>
        <dbReference type="ARBA" id="ARBA00006432"/>
    </source>
</evidence>
<dbReference type="Gene3D" id="3.30.300.30">
    <property type="match status" value="1"/>
</dbReference>
<keyword evidence="3" id="KW-0472">Membrane</keyword>
<name>A0A9X0AS10_9HELO</name>
<sequence length="563" mass="62553">MPISSRWQITIPPVTLPTYLFTSPTYPLPEKPTFINAADPSHFLTHSKFRLYSQRLAAGLIKNGLKPGDRVLLFSGNNLFFPVVLVGIIMAGGIFTGANPGFVERELVYQLKDCGAKFLICGREGLGTGLRAAEEVGLGKENVFSFDDEEISGSREAAQGGMKSWWELLESEEVGGRFQWNEDIDPKETVCCLNYSSGTTGVPKGVMITHYNYVANAVQYRHLHELHADIEKRNKKAKWLCFLPLYHAMGQTIFCTVAPKRGIPVYIMKKFDFKEMLEAVQKYKITVLNMVPPVVVMLVKSPLTEQYDLSSVTDMGSGAAPLSGEVIEAAEKLWPNGRVKLTQGWGMTEATCSILGCDPRLDPLPNTVGELNANCRSKIVNPETLEEVKQGERGEILVQAPNIMKGYWNKPEATHETIVNSPDGRWLRTGDIAYVDSQNNFYIVDRMKELIKVKGNQVAPAELEALLLEHPGIADAAVIGVTIGEGEAPRAYVVKIGDGNVTEEEVMKWVEERTTRFKWLKGGVVFLEAIPKNPVSFDFFDVCSLHFRNFWRGAVCEVLGALN</sequence>
<dbReference type="InterPro" id="IPR042099">
    <property type="entry name" value="ANL_N_sf"/>
</dbReference>
<dbReference type="EMBL" id="JAPEIS010000003">
    <property type="protein sequence ID" value="KAJ8067844.1"/>
    <property type="molecule type" value="Genomic_DNA"/>
</dbReference>
<evidence type="ECO:0008006" key="8">
    <source>
        <dbReference type="Google" id="ProtNLM"/>
    </source>
</evidence>
<dbReference type="Gene3D" id="3.40.50.12780">
    <property type="entry name" value="N-terminal domain of ligase-like"/>
    <property type="match status" value="1"/>
</dbReference>
<dbReference type="CDD" id="cd05911">
    <property type="entry name" value="Firefly_Luc_like"/>
    <property type="match status" value="1"/>
</dbReference>
<dbReference type="InterPro" id="IPR025110">
    <property type="entry name" value="AMP-bd_C"/>
</dbReference>
<evidence type="ECO:0000256" key="3">
    <source>
        <dbReference type="SAM" id="Phobius"/>
    </source>
</evidence>
<feature type="domain" description="AMP-dependent synthetase/ligase" evidence="4">
    <location>
        <begin position="29"/>
        <end position="408"/>
    </location>
</feature>
<evidence type="ECO:0000256" key="1">
    <source>
        <dbReference type="ARBA" id="ARBA00004924"/>
    </source>
</evidence>
<feature type="transmembrane region" description="Helical" evidence="3">
    <location>
        <begin position="71"/>
        <end position="95"/>
    </location>
</feature>
<dbReference type="PANTHER" id="PTHR24096:SF424">
    <property type="entry name" value="ACETYL-COA SYNTHETASE-LIKE PROTEIN-RELATED"/>
    <property type="match status" value="1"/>
</dbReference>
<dbReference type="Proteomes" id="UP001152300">
    <property type="component" value="Unassembled WGS sequence"/>
</dbReference>
<evidence type="ECO:0000259" key="5">
    <source>
        <dbReference type="Pfam" id="PF13193"/>
    </source>
</evidence>
<keyword evidence="3" id="KW-1133">Transmembrane helix</keyword>
<dbReference type="Pfam" id="PF00501">
    <property type="entry name" value="AMP-binding"/>
    <property type="match status" value="1"/>
</dbReference>
<organism evidence="6 7">
    <name type="scientific">Sclerotinia nivalis</name>
    <dbReference type="NCBI Taxonomy" id="352851"/>
    <lineage>
        <taxon>Eukaryota</taxon>
        <taxon>Fungi</taxon>
        <taxon>Dikarya</taxon>
        <taxon>Ascomycota</taxon>
        <taxon>Pezizomycotina</taxon>
        <taxon>Leotiomycetes</taxon>
        <taxon>Helotiales</taxon>
        <taxon>Sclerotiniaceae</taxon>
        <taxon>Sclerotinia</taxon>
    </lineage>
</organism>
<dbReference type="SUPFAM" id="SSF56801">
    <property type="entry name" value="Acetyl-CoA synthetase-like"/>
    <property type="match status" value="1"/>
</dbReference>
<dbReference type="GO" id="GO:0016405">
    <property type="term" value="F:CoA-ligase activity"/>
    <property type="evidence" value="ECO:0007669"/>
    <property type="project" value="TreeGrafter"/>
</dbReference>
<keyword evidence="3" id="KW-0812">Transmembrane</keyword>
<feature type="domain" description="AMP-binding enzyme C-terminal" evidence="5">
    <location>
        <begin position="462"/>
        <end position="533"/>
    </location>
</feature>
<dbReference type="PROSITE" id="PS00455">
    <property type="entry name" value="AMP_BINDING"/>
    <property type="match status" value="1"/>
</dbReference>
<dbReference type="PANTHER" id="PTHR24096">
    <property type="entry name" value="LONG-CHAIN-FATTY-ACID--COA LIGASE"/>
    <property type="match status" value="1"/>
</dbReference>
<evidence type="ECO:0000313" key="6">
    <source>
        <dbReference type="EMBL" id="KAJ8067844.1"/>
    </source>
</evidence>
<comment type="similarity">
    <text evidence="2">Belongs to the ATP-dependent AMP-binding enzyme family.</text>
</comment>
<proteinExistence type="inferred from homology"/>